<name>A0A844XST8_9SPHN</name>
<evidence type="ECO:0000313" key="1">
    <source>
        <dbReference type="EMBL" id="MXO49175.1"/>
    </source>
</evidence>
<comment type="caution">
    <text evidence="1">The sequence shown here is derived from an EMBL/GenBank/DDBJ whole genome shotgun (WGS) entry which is preliminary data.</text>
</comment>
<proteinExistence type="predicted"/>
<protein>
    <submittedName>
        <fullName evidence="1">Uncharacterized protein</fullName>
    </submittedName>
</protein>
<reference evidence="1 2" key="1">
    <citation type="submission" date="2019-12" db="EMBL/GenBank/DDBJ databases">
        <title>Genomic-based taxomic classification of the family Erythrobacteraceae.</title>
        <authorList>
            <person name="Xu L."/>
        </authorList>
    </citation>
    <scope>NUCLEOTIDE SEQUENCE [LARGE SCALE GENOMIC DNA]</scope>
    <source>
        <strain evidence="1 2">DSM 17792</strain>
    </source>
</reference>
<organism evidence="1 2">
    <name type="scientific">Qipengyuania vulgaris</name>
    <dbReference type="NCBI Taxonomy" id="291985"/>
    <lineage>
        <taxon>Bacteria</taxon>
        <taxon>Pseudomonadati</taxon>
        <taxon>Pseudomonadota</taxon>
        <taxon>Alphaproteobacteria</taxon>
        <taxon>Sphingomonadales</taxon>
        <taxon>Erythrobacteraceae</taxon>
        <taxon>Qipengyuania</taxon>
    </lineage>
</organism>
<accession>A0A844XST8</accession>
<sequence length="131" mass="14733">MQFQAANRATAAVGCMDDDLLNQCADSLSRWSSILASEMVFEFGNRSAVNRLVIGRQTYHGARWHGREFVLPELFRSLEFLKSVVKSLWSFIVLFDARDDFGDLTPEFPQFSIELGLPALSSTMLGRQPAL</sequence>
<gene>
    <name evidence="1" type="ORF">GRI69_12990</name>
</gene>
<dbReference type="EMBL" id="WTYC01000008">
    <property type="protein sequence ID" value="MXO49175.1"/>
    <property type="molecule type" value="Genomic_DNA"/>
</dbReference>
<evidence type="ECO:0000313" key="2">
    <source>
        <dbReference type="Proteomes" id="UP000448199"/>
    </source>
</evidence>
<keyword evidence="2" id="KW-1185">Reference proteome</keyword>
<dbReference type="Proteomes" id="UP000448199">
    <property type="component" value="Unassembled WGS sequence"/>
</dbReference>
<dbReference type="AlphaFoldDB" id="A0A844XST8"/>
<dbReference type="RefSeq" id="WP_237453110.1">
    <property type="nucleotide sequence ID" value="NZ_WTYC01000008.1"/>
</dbReference>